<proteinExistence type="inferred from homology"/>
<organism evidence="3 4">
    <name type="scientific">Bosea lupini</name>
    <dbReference type="NCBI Taxonomy" id="1036779"/>
    <lineage>
        <taxon>Bacteria</taxon>
        <taxon>Pseudomonadati</taxon>
        <taxon>Pseudomonadota</taxon>
        <taxon>Alphaproteobacteria</taxon>
        <taxon>Hyphomicrobiales</taxon>
        <taxon>Boseaceae</taxon>
        <taxon>Bosea</taxon>
    </lineage>
</organism>
<keyword evidence="4" id="KW-1185">Reference proteome</keyword>
<dbReference type="InterPro" id="IPR058163">
    <property type="entry name" value="LysR-type_TF_proteobact-type"/>
</dbReference>
<evidence type="ECO:0000256" key="1">
    <source>
        <dbReference type="ARBA" id="ARBA00009437"/>
    </source>
</evidence>
<gene>
    <name evidence="3" type="ORF">SAMN04515666_108195</name>
</gene>
<feature type="domain" description="LysR substrate-binding" evidence="2">
    <location>
        <begin position="3"/>
        <end position="196"/>
    </location>
</feature>
<evidence type="ECO:0000313" key="3">
    <source>
        <dbReference type="EMBL" id="SEM21435.1"/>
    </source>
</evidence>
<dbReference type="AlphaFoldDB" id="A0A1H7WJY5"/>
<protein>
    <submittedName>
        <fullName evidence="3">LysR substrate binding domain-containing protein</fullName>
    </submittedName>
</protein>
<dbReference type="GO" id="GO:0006351">
    <property type="term" value="P:DNA-templated transcription"/>
    <property type="evidence" value="ECO:0007669"/>
    <property type="project" value="TreeGrafter"/>
</dbReference>
<dbReference type="STRING" id="1036779.SAMN04515666_108195"/>
<dbReference type="PANTHER" id="PTHR30537">
    <property type="entry name" value="HTH-TYPE TRANSCRIPTIONAL REGULATOR"/>
    <property type="match status" value="1"/>
</dbReference>
<dbReference type="Pfam" id="PF03466">
    <property type="entry name" value="LysR_substrate"/>
    <property type="match status" value="1"/>
</dbReference>
<evidence type="ECO:0000313" key="4">
    <source>
        <dbReference type="Proteomes" id="UP000199664"/>
    </source>
</evidence>
<dbReference type="PANTHER" id="PTHR30537:SF3">
    <property type="entry name" value="TRANSCRIPTIONAL REGULATORY PROTEIN"/>
    <property type="match status" value="1"/>
</dbReference>
<dbReference type="EMBL" id="FOAN01000008">
    <property type="protein sequence ID" value="SEM21435.1"/>
    <property type="molecule type" value="Genomic_DNA"/>
</dbReference>
<dbReference type="Gene3D" id="3.40.190.290">
    <property type="match status" value="1"/>
</dbReference>
<dbReference type="GO" id="GO:0003700">
    <property type="term" value="F:DNA-binding transcription factor activity"/>
    <property type="evidence" value="ECO:0007669"/>
    <property type="project" value="TreeGrafter"/>
</dbReference>
<evidence type="ECO:0000259" key="2">
    <source>
        <dbReference type="Pfam" id="PF03466"/>
    </source>
</evidence>
<dbReference type="InterPro" id="IPR005119">
    <property type="entry name" value="LysR_subst-bd"/>
</dbReference>
<sequence>MIAGTVRITCSEVIGAEVIPPILAGLKRGHPRLSFELTLTNKIENVLRRDADIAVRMTRPTQDDLVARRIGAVPLGLYAHDSWVRANGVFASIEALIGTGAFIGYDRDPGMVRALAARGISVSQGDFGFRTDSDLAQLSAIRSGVGVGVCQIPIAARTADLQRILPDFSHDLEIWLVTHAGMRHANRVRITFDALASGLTTYLSRAEPPTTKH</sequence>
<dbReference type="SUPFAM" id="SSF53850">
    <property type="entry name" value="Periplasmic binding protein-like II"/>
    <property type="match status" value="1"/>
</dbReference>
<dbReference type="GO" id="GO:0043565">
    <property type="term" value="F:sequence-specific DNA binding"/>
    <property type="evidence" value="ECO:0007669"/>
    <property type="project" value="TreeGrafter"/>
</dbReference>
<name>A0A1H7WJY5_9HYPH</name>
<reference evidence="4" key="1">
    <citation type="submission" date="2016-10" db="EMBL/GenBank/DDBJ databases">
        <authorList>
            <person name="Varghese N."/>
            <person name="Submissions S."/>
        </authorList>
    </citation>
    <scope>NUCLEOTIDE SEQUENCE [LARGE SCALE GENOMIC DNA]</scope>
    <source>
        <strain evidence="4">LMG 26383,CCUG 61248,R- 45681</strain>
    </source>
</reference>
<comment type="similarity">
    <text evidence="1">Belongs to the LysR transcriptional regulatory family.</text>
</comment>
<accession>A0A1H7WJY5</accession>
<dbReference type="Proteomes" id="UP000199664">
    <property type="component" value="Unassembled WGS sequence"/>
</dbReference>